<evidence type="ECO:0000256" key="3">
    <source>
        <dbReference type="ARBA" id="ARBA00022982"/>
    </source>
</evidence>
<name>A0A5M6J114_9PROT</name>
<reference evidence="5 6" key="1">
    <citation type="submission" date="2019-09" db="EMBL/GenBank/DDBJ databases">
        <title>Genome sequence of Rhodovastum atsumiense, a diverse member of the Acetobacteraceae family of non-sulfur purple photosynthetic bacteria.</title>
        <authorList>
            <person name="Meyer T."/>
            <person name="Kyndt J."/>
        </authorList>
    </citation>
    <scope>NUCLEOTIDE SEQUENCE [LARGE SCALE GENOMIC DNA]</scope>
    <source>
        <strain evidence="5 6">DSM 21279</strain>
    </source>
</reference>
<dbReference type="OrthoDB" id="5598152at2"/>
<evidence type="ECO:0000256" key="2">
    <source>
        <dbReference type="ARBA" id="ARBA00022448"/>
    </source>
</evidence>
<dbReference type="InterPro" id="IPR014730">
    <property type="entry name" value="ETF_a/b_N"/>
</dbReference>
<dbReference type="EMBL" id="VWPK01000003">
    <property type="protein sequence ID" value="KAA5614201.1"/>
    <property type="molecule type" value="Genomic_DNA"/>
</dbReference>
<proteinExistence type="inferred from homology"/>
<evidence type="ECO:0000313" key="5">
    <source>
        <dbReference type="EMBL" id="KAA5614201.1"/>
    </source>
</evidence>
<comment type="caution">
    <text evidence="5">The sequence shown here is derived from an EMBL/GenBank/DDBJ whole genome shotgun (WGS) entry which is preliminary data.</text>
</comment>
<keyword evidence="3" id="KW-0249">Electron transport</keyword>
<feature type="domain" description="Electron transfer flavoprotein alpha/beta-subunit N-terminal" evidence="4">
    <location>
        <begin position="9"/>
        <end position="190"/>
    </location>
</feature>
<dbReference type="Gene3D" id="3.40.50.620">
    <property type="entry name" value="HUPs"/>
    <property type="match status" value="1"/>
</dbReference>
<dbReference type="SMART" id="SM00893">
    <property type="entry name" value="ETF"/>
    <property type="match status" value="1"/>
</dbReference>
<gene>
    <name evidence="5" type="ORF">F1189_02625</name>
</gene>
<keyword evidence="2" id="KW-0813">Transport</keyword>
<dbReference type="SUPFAM" id="SSF52402">
    <property type="entry name" value="Adenine nucleotide alpha hydrolases-like"/>
    <property type="match status" value="1"/>
</dbReference>
<dbReference type="Pfam" id="PF01012">
    <property type="entry name" value="ETF"/>
    <property type="match status" value="1"/>
</dbReference>
<dbReference type="GO" id="GO:0009055">
    <property type="term" value="F:electron transfer activity"/>
    <property type="evidence" value="ECO:0007669"/>
    <property type="project" value="InterPro"/>
</dbReference>
<keyword evidence="6" id="KW-1185">Reference proteome</keyword>
<evidence type="ECO:0000256" key="1">
    <source>
        <dbReference type="ARBA" id="ARBA00007557"/>
    </source>
</evidence>
<dbReference type="PANTHER" id="PTHR21294">
    <property type="entry name" value="ELECTRON TRANSFER FLAVOPROTEIN BETA-SUBUNIT"/>
    <property type="match status" value="1"/>
</dbReference>
<dbReference type="InterPro" id="IPR014729">
    <property type="entry name" value="Rossmann-like_a/b/a_fold"/>
</dbReference>
<evidence type="ECO:0000313" key="6">
    <source>
        <dbReference type="Proteomes" id="UP000325255"/>
    </source>
</evidence>
<protein>
    <submittedName>
        <fullName evidence="5">Electron transfer flavoprotein subunit beta</fullName>
    </submittedName>
</protein>
<dbReference type="Proteomes" id="UP000325255">
    <property type="component" value="Unassembled WGS sequence"/>
</dbReference>
<dbReference type="AlphaFoldDB" id="A0A5M6J114"/>
<sequence length="252" mass="26135">MVLPFPGTATVLLSAGRHPVSGRAAAVAVEAQATRLARMLGATVSGLHAGAEDAALREHLGMGLDRIDVPKVAAEADPLPVLASWLRAEAPALILAGRRGLGGADAGLLPYRLAQALGLPLVADVAALRLLPSGDLLATQALPRGARRDVRVRLPAVVTVHPAAPAPWPFAYARARRGRCVPLPSPGVGLPGGLPSLALEERPYRPRPRLLQAGPEQSGTVRGRVLINPAPAEAAREILAHLRAIGVLRPDS</sequence>
<dbReference type="InterPro" id="IPR012255">
    <property type="entry name" value="ETF_b"/>
</dbReference>
<organism evidence="5 6">
    <name type="scientific">Rhodovastum atsumiense</name>
    <dbReference type="NCBI Taxonomy" id="504468"/>
    <lineage>
        <taxon>Bacteria</taxon>
        <taxon>Pseudomonadati</taxon>
        <taxon>Pseudomonadota</taxon>
        <taxon>Alphaproteobacteria</taxon>
        <taxon>Acetobacterales</taxon>
        <taxon>Acetobacteraceae</taxon>
        <taxon>Rhodovastum</taxon>
    </lineage>
</organism>
<dbReference type="PANTHER" id="PTHR21294:SF8">
    <property type="entry name" value="ELECTRON TRANSFER FLAVOPROTEIN SUBUNIT BETA"/>
    <property type="match status" value="1"/>
</dbReference>
<accession>A0A5M6J114</accession>
<comment type="similarity">
    <text evidence="1">Belongs to the ETF beta-subunit/FixA family.</text>
</comment>
<evidence type="ECO:0000259" key="4">
    <source>
        <dbReference type="SMART" id="SM00893"/>
    </source>
</evidence>